<keyword evidence="2" id="KW-1185">Reference proteome</keyword>
<dbReference type="STRING" id="314271.RB2654_17091"/>
<dbReference type="EMBL" id="AAMT01000002">
    <property type="protein sequence ID" value="EAQ14406.1"/>
    <property type="molecule type" value="Genomic_DNA"/>
</dbReference>
<evidence type="ECO:0000313" key="1">
    <source>
        <dbReference type="EMBL" id="EAQ14406.1"/>
    </source>
</evidence>
<dbReference type="Gene3D" id="3.40.50.12780">
    <property type="entry name" value="N-terminal domain of ligase-like"/>
    <property type="match status" value="1"/>
</dbReference>
<sequence>MIAFVEAIGTYVTARRMARPGMSRERFEAWQARQVDIWLARDLPRVAAYAHAPKRLSDLPITDKATLMSDFAAYNVPGLTADDVRQAIHADCRIGSLTVGQSTGTSGNRGYFVISNGERFRWLGAILAKAIPDMLLGGARVAVILPQSTRLYDAARRTRRIDLRFFDLVAGPEVWQDDLAAFDPTVLIAPPRLLRHFAETGLALAPRRTFAAAETLDTVDRPVIEAAFGPLEQIYMATEGLLAVTCRDGTLHLCEDSVKFEFEPVGDGLVSPLITAFRRQAQIMARYRMNDLLRLSTAPCRCGSPLLAVDEVVGRMDDLFRFATAVLTPDVIRNAVVDAHPAIQDFRVIQTSPSTVQLVLSRDMSDAACEAALAALRTLFAARAGGVSVSLERRPLTLDTGRKLRRVECRLPKAAG</sequence>
<protein>
    <submittedName>
        <fullName evidence="1">Probable coenzyme F390 synthetase</fullName>
    </submittedName>
</protein>
<dbReference type="RefSeq" id="WP_008333802.1">
    <property type="nucleotide sequence ID" value="NZ_CH902578.1"/>
</dbReference>
<dbReference type="PANTHER" id="PTHR36932:SF1">
    <property type="entry name" value="CAPSULAR POLYSACCHARIDE BIOSYNTHESIS PROTEIN"/>
    <property type="match status" value="1"/>
</dbReference>
<dbReference type="AlphaFoldDB" id="A3VBS3"/>
<dbReference type="SUPFAM" id="SSF56801">
    <property type="entry name" value="Acetyl-CoA synthetase-like"/>
    <property type="match status" value="1"/>
</dbReference>
<dbReference type="HOGENOM" id="CLU_051010_0_0_5"/>
<dbReference type="eggNOG" id="COG1541">
    <property type="taxonomic scope" value="Bacteria"/>
</dbReference>
<reference evidence="1 2" key="1">
    <citation type="journal article" date="2010" name="J. Bacteriol.">
        <title>Genome sequences of Pelagibaca bermudensis HTCC2601T and Maritimibacter alkaliphilus HTCC2654T, the type strains of two marine Roseobacter genera.</title>
        <authorList>
            <person name="Thrash J.C."/>
            <person name="Cho J.C."/>
            <person name="Ferriera S."/>
            <person name="Johnson J."/>
            <person name="Vergin K.L."/>
            <person name="Giovannoni S.J."/>
        </authorList>
    </citation>
    <scope>NUCLEOTIDE SEQUENCE [LARGE SCALE GENOMIC DNA]</scope>
    <source>
        <strain evidence="1 2">HTCC2654</strain>
    </source>
</reference>
<evidence type="ECO:0000313" key="2">
    <source>
        <dbReference type="Proteomes" id="UP000002931"/>
    </source>
</evidence>
<dbReference type="InterPro" id="IPR042099">
    <property type="entry name" value="ANL_N_sf"/>
</dbReference>
<proteinExistence type="predicted"/>
<dbReference type="InterPro" id="IPR053158">
    <property type="entry name" value="CapK_Type1_Caps_Biosynth"/>
</dbReference>
<dbReference type="Proteomes" id="UP000002931">
    <property type="component" value="Unassembled WGS sequence"/>
</dbReference>
<dbReference type="PANTHER" id="PTHR36932">
    <property type="entry name" value="CAPSULAR POLYSACCHARIDE BIOSYNTHESIS PROTEIN"/>
    <property type="match status" value="1"/>
</dbReference>
<comment type="caution">
    <text evidence="1">The sequence shown here is derived from an EMBL/GenBank/DDBJ whole genome shotgun (WGS) entry which is preliminary data.</text>
</comment>
<gene>
    <name evidence="1" type="ORF">RB2654_17091</name>
</gene>
<organism evidence="1 2">
    <name type="scientific">Maritimibacter alkaliphilus HTCC2654</name>
    <dbReference type="NCBI Taxonomy" id="314271"/>
    <lineage>
        <taxon>Bacteria</taxon>
        <taxon>Pseudomonadati</taxon>
        <taxon>Pseudomonadota</taxon>
        <taxon>Alphaproteobacteria</taxon>
        <taxon>Rhodobacterales</taxon>
        <taxon>Roseobacteraceae</taxon>
        <taxon>Maritimibacter</taxon>
    </lineage>
</organism>
<accession>A3VBS3</accession>
<name>A3VBS3_9RHOB</name>